<evidence type="ECO:0000256" key="1">
    <source>
        <dbReference type="ARBA" id="ARBA00004651"/>
    </source>
</evidence>
<feature type="domain" description="ABC3 transporter permease C-terminal" evidence="8">
    <location>
        <begin position="266"/>
        <end position="384"/>
    </location>
</feature>
<dbReference type="Proteomes" id="UP000050430">
    <property type="component" value="Unassembled WGS sequence"/>
</dbReference>
<dbReference type="PANTHER" id="PTHR30572">
    <property type="entry name" value="MEMBRANE COMPONENT OF TRANSPORTER-RELATED"/>
    <property type="match status" value="1"/>
</dbReference>
<feature type="transmembrane region" description="Helical" evidence="7">
    <location>
        <begin position="308"/>
        <end position="338"/>
    </location>
</feature>
<evidence type="ECO:0000259" key="9">
    <source>
        <dbReference type="Pfam" id="PF12704"/>
    </source>
</evidence>
<evidence type="ECO:0000256" key="3">
    <source>
        <dbReference type="ARBA" id="ARBA00022692"/>
    </source>
</evidence>
<dbReference type="STRING" id="229920.ADM99_12960"/>
<proteinExistence type="inferred from homology"/>
<feature type="transmembrane region" description="Helical" evidence="7">
    <location>
        <begin position="662"/>
        <end position="691"/>
    </location>
</feature>
<organism evidence="10 11">
    <name type="scientific">Leptolinea tardivitalis</name>
    <dbReference type="NCBI Taxonomy" id="229920"/>
    <lineage>
        <taxon>Bacteria</taxon>
        <taxon>Bacillati</taxon>
        <taxon>Chloroflexota</taxon>
        <taxon>Anaerolineae</taxon>
        <taxon>Anaerolineales</taxon>
        <taxon>Anaerolineaceae</taxon>
        <taxon>Leptolinea</taxon>
    </lineage>
</organism>
<feature type="transmembrane region" description="Helical" evidence="7">
    <location>
        <begin position="260"/>
        <end position="287"/>
    </location>
</feature>
<gene>
    <name evidence="10" type="ORF">ADM99_12960</name>
</gene>
<feature type="transmembrane region" description="Helical" evidence="7">
    <location>
        <begin position="358"/>
        <end position="379"/>
    </location>
</feature>
<dbReference type="InterPro" id="IPR025857">
    <property type="entry name" value="MacB_PCD"/>
</dbReference>
<evidence type="ECO:0008006" key="12">
    <source>
        <dbReference type="Google" id="ProtNLM"/>
    </source>
</evidence>
<comment type="subcellular location">
    <subcellularLocation>
        <location evidence="1">Cell membrane</location>
        <topology evidence="1">Multi-pass membrane protein</topology>
    </subcellularLocation>
</comment>
<keyword evidence="11" id="KW-1185">Reference proteome</keyword>
<evidence type="ECO:0000259" key="8">
    <source>
        <dbReference type="Pfam" id="PF02687"/>
    </source>
</evidence>
<keyword evidence="5 7" id="KW-0472">Membrane</keyword>
<feature type="transmembrane region" description="Helical" evidence="7">
    <location>
        <begin position="21"/>
        <end position="38"/>
    </location>
</feature>
<feature type="domain" description="ABC3 transporter permease C-terminal" evidence="8">
    <location>
        <begin position="669"/>
        <end position="789"/>
    </location>
</feature>
<feature type="transmembrane region" description="Helical" evidence="7">
    <location>
        <begin position="431"/>
        <end position="451"/>
    </location>
</feature>
<dbReference type="AlphaFoldDB" id="A0A0N8GL06"/>
<dbReference type="Pfam" id="PF12704">
    <property type="entry name" value="MacB_PCD"/>
    <property type="match status" value="1"/>
</dbReference>
<dbReference type="RefSeq" id="WP_062422916.1">
    <property type="nucleotide sequence ID" value="NZ_BBYA01000011.1"/>
</dbReference>
<evidence type="ECO:0000256" key="6">
    <source>
        <dbReference type="ARBA" id="ARBA00038076"/>
    </source>
</evidence>
<name>A0A0N8GL06_9CHLR</name>
<keyword evidence="3 7" id="KW-0812">Transmembrane</keyword>
<keyword evidence="2" id="KW-1003">Cell membrane</keyword>
<sequence length="796" mass="88334">MILFTRWRKVWADFWSNKTRSLLMVSTILVGVFSVGLVNNMGRMMNQNMETDFNSSNPSEAQISTSMFDENWVRSIRNISGVGDAEGVYELIAKWVTPSGTTTNIDFLAIDTFEKKRLDTVKPAGEGESLPPLTHHGVVFDRSAQSLGLKPGDPVEVELPNGEKRQLTFSGYIHNSTCFPYPMSGIITGYVTRETGKWLGAYDGYNRLLVSVAENPTDRTHVTDVVKKITDRFEKNGVNVYSVSMYDPGHHFAWQITQGVIFILSFFGWLTVILSAFLIVNTIVALMMQQTKQIGVMKAIGASMDQILPMYMVLLMCFGFLAFVVSVPLSSWAAALMNSFMGNMLNYDSAPASLYPDIVLQQGLISFLVPVLASGIPVVTSLNRPVREALSDFGLSGGTKPKKGIESRWKLLPRPILLSLRNAFRKKARTSLTFITLVLAGAIFIAVFNLWSSFDKVMVDIQGYYLSDVNVVLERSYPFKMISNIVKSIPGISGVEGWLTIEGKLQKQDQKKEDAVVFVGPPSNSTLIKPMMVSGRWLTPDDRNAIVIGNHLQKIRPDLKLNDWVKIKINDKWTNWQIIGFYRMPGNIDPPLIYTNYEYLSYEAGLPNKVYELRAITYEHDSLSQSTISEALQKELKKRKIAVSYVQTSSEWVSQQKSTTDVLAYCMLIMACLIAIVGGLGLSNTMNLNVLERTREIGVMRAIGASDTNIQLIVVMEGIVIGLLSWVVSVILSIPFTMLLDYGVGISIFQSPLDAVFSLTGSIAWLAGVLALAAISSIAPASHASKIPIRETLAYE</sequence>
<dbReference type="Pfam" id="PF02687">
    <property type="entry name" value="FtsX"/>
    <property type="match status" value="2"/>
</dbReference>
<evidence type="ECO:0000313" key="10">
    <source>
        <dbReference type="EMBL" id="KPL71162.1"/>
    </source>
</evidence>
<dbReference type="PANTHER" id="PTHR30572:SF4">
    <property type="entry name" value="ABC TRANSPORTER PERMEASE YTRF"/>
    <property type="match status" value="1"/>
</dbReference>
<reference evidence="10 11" key="1">
    <citation type="submission" date="2015-07" db="EMBL/GenBank/DDBJ databases">
        <title>Genome sequence of Leptolinea tardivitalis DSM 16556.</title>
        <authorList>
            <person name="Hemp J."/>
            <person name="Ward L.M."/>
            <person name="Pace L.A."/>
            <person name="Fischer W.W."/>
        </authorList>
    </citation>
    <scope>NUCLEOTIDE SEQUENCE [LARGE SCALE GENOMIC DNA]</scope>
    <source>
        <strain evidence="10 11">YMTK-2</strain>
    </source>
</reference>
<keyword evidence="4 7" id="KW-1133">Transmembrane helix</keyword>
<protein>
    <recommendedName>
        <fullName evidence="12">ABC transporter permease</fullName>
    </recommendedName>
</protein>
<feature type="transmembrane region" description="Helical" evidence="7">
    <location>
        <begin position="756"/>
        <end position="779"/>
    </location>
</feature>
<dbReference type="EMBL" id="LGCK01000012">
    <property type="protein sequence ID" value="KPL71162.1"/>
    <property type="molecule type" value="Genomic_DNA"/>
</dbReference>
<feature type="domain" description="MacB-like periplasmic core" evidence="9">
    <location>
        <begin position="430"/>
        <end position="604"/>
    </location>
</feature>
<dbReference type="InterPro" id="IPR050250">
    <property type="entry name" value="Macrolide_Exporter_MacB"/>
</dbReference>
<evidence type="ECO:0000256" key="4">
    <source>
        <dbReference type="ARBA" id="ARBA00022989"/>
    </source>
</evidence>
<accession>A0A0N8GL06</accession>
<dbReference type="GO" id="GO:0005886">
    <property type="term" value="C:plasma membrane"/>
    <property type="evidence" value="ECO:0007669"/>
    <property type="project" value="UniProtKB-SubCell"/>
</dbReference>
<evidence type="ECO:0000256" key="5">
    <source>
        <dbReference type="ARBA" id="ARBA00023136"/>
    </source>
</evidence>
<evidence type="ECO:0000313" key="11">
    <source>
        <dbReference type="Proteomes" id="UP000050430"/>
    </source>
</evidence>
<comment type="caution">
    <text evidence="10">The sequence shown here is derived from an EMBL/GenBank/DDBJ whole genome shotgun (WGS) entry which is preliminary data.</text>
</comment>
<evidence type="ECO:0000256" key="7">
    <source>
        <dbReference type="SAM" id="Phobius"/>
    </source>
</evidence>
<dbReference type="GO" id="GO:0022857">
    <property type="term" value="F:transmembrane transporter activity"/>
    <property type="evidence" value="ECO:0007669"/>
    <property type="project" value="TreeGrafter"/>
</dbReference>
<dbReference type="OrthoDB" id="9780560at2"/>
<evidence type="ECO:0000256" key="2">
    <source>
        <dbReference type="ARBA" id="ARBA00022475"/>
    </source>
</evidence>
<comment type="similarity">
    <text evidence="6">Belongs to the ABC-4 integral membrane protein family.</text>
</comment>
<feature type="transmembrane region" description="Helical" evidence="7">
    <location>
        <begin position="712"/>
        <end position="736"/>
    </location>
</feature>
<dbReference type="InterPro" id="IPR003838">
    <property type="entry name" value="ABC3_permease_C"/>
</dbReference>